<dbReference type="GeneID" id="89978372"/>
<dbReference type="Gene3D" id="3.40.50.1820">
    <property type="entry name" value="alpha/beta hydrolase"/>
    <property type="match status" value="1"/>
</dbReference>
<evidence type="ECO:0000313" key="3">
    <source>
        <dbReference type="EMBL" id="KAK5045066.1"/>
    </source>
</evidence>
<organism evidence="3 4">
    <name type="scientific">Exophiala bonariae</name>
    <dbReference type="NCBI Taxonomy" id="1690606"/>
    <lineage>
        <taxon>Eukaryota</taxon>
        <taxon>Fungi</taxon>
        <taxon>Dikarya</taxon>
        <taxon>Ascomycota</taxon>
        <taxon>Pezizomycotina</taxon>
        <taxon>Eurotiomycetes</taxon>
        <taxon>Chaetothyriomycetidae</taxon>
        <taxon>Chaetothyriales</taxon>
        <taxon>Herpotrichiellaceae</taxon>
        <taxon>Exophiala</taxon>
    </lineage>
</organism>
<keyword evidence="4" id="KW-1185">Reference proteome</keyword>
<dbReference type="EMBL" id="JAVRRD010000040">
    <property type="protein sequence ID" value="KAK5045066.1"/>
    <property type="molecule type" value="Genomic_DNA"/>
</dbReference>
<evidence type="ECO:0000259" key="2">
    <source>
        <dbReference type="Pfam" id="PF07859"/>
    </source>
</evidence>
<comment type="caution">
    <text evidence="3">The sequence shown here is derived from an EMBL/GenBank/DDBJ whole genome shotgun (WGS) entry which is preliminary data.</text>
</comment>
<dbReference type="InterPro" id="IPR050300">
    <property type="entry name" value="GDXG_lipolytic_enzyme"/>
</dbReference>
<name>A0AAV9MTU1_9EURO</name>
<sequence length="321" mass="35299">MSAKHYLDPQNAAFAEASSKEPLPHVLGYVKAHEAMEELQSQEPASDIDTKIIQVPFEDVSTKVVIFRPKSASGPCPIVYYTHGGGWILGSPKSFAPLMEDLVRQTGAAVVFPDYSLAPGKQYPFQFEQTYAVLDHFVCEGNKYNLLTDRVVLAGDSVGGHFVIGLMQMSLERNLSTNIVQLVIFNPVTDTHMKMPSYEIYKDAPLLTAGDMDWMINACLPNKKDRENARTSPLSFASDDVLAKFPPTIIVLSDVDPLLDEGRAFGHRLQKAGVDCAIIKAEGQMHAHFVVITLRNNATARAIVELSALKIRRALAPLKSS</sequence>
<dbReference type="PANTHER" id="PTHR48081:SF8">
    <property type="entry name" value="ALPHA_BETA HYDROLASE FOLD-3 DOMAIN-CONTAINING PROTEIN-RELATED"/>
    <property type="match status" value="1"/>
</dbReference>
<dbReference type="Pfam" id="PF07859">
    <property type="entry name" value="Abhydrolase_3"/>
    <property type="match status" value="1"/>
</dbReference>
<dbReference type="GO" id="GO:0016787">
    <property type="term" value="F:hydrolase activity"/>
    <property type="evidence" value="ECO:0007669"/>
    <property type="project" value="UniProtKB-KW"/>
</dbReference>
<dbReference type="InterPro" id="IPR029058">
    <property type="entry name" value="AB_hydrolase_fold"/>
</dbReference>
<reference evidence="3 4" key="1">
    <citation type="submission" date="2023-08" db="EMBL/GenBank/DDBJ databases">
        <title>Black Yeasts Isolated from many extreme environments.</title>
        <authorList>
            <person name="Coleine C."/>
            <person name="Stajich J.E."/>
            <person name="Selbmann L."/>
        </authorList>
    </citation>
    <scope>NUCLEOTIDE SEQUENCE [LARGE SCALE GENOMIC DNA]</scope>
    <source>
        <strain evidence="3 4">CCFEE 5792</strain>
    </source>
</reference>
<evidence type="ECO:0000256" key="1">
    <source>
        <dbReference type="ARBA" id="ARBA00022801"/>
    </source>
</evidence>
<dbReference type="RefSeq" id="XP_064700705.1">
    <property type="nucleotide sequence ID" value="XM_064853751.1"/>
</dbReference>
<dbReference type="AlphaFoldDB" id="A0AAV9MTU1"/>
<keyword evidence="1" id="KW-0378">Hydrolase</keyword>
<proteinExistence type="predicted"/>
<dbReference type="Proteomes" id="UP001358417">
    <property type="component" value="Unassembled WGS sequence"/>
</dbReference>
<dbReference type="SUPFAM" id="SSF53474">
    <property type="entry name" value="alpha/beta-Hydrolases"/>
    <property type="match status" value="1"/>
</dbReference>
<accession>A0AAV9MTU1</accession>
<gene>
    <name evidence="3" type="ORF">LTR84_010214</name>
</gene>
<protein>
    <recommendedName>
        <fullName evidence="2">Alpha/beta hydrolase fold-3 domain-containing protein</fullName>
    </recommendedName>
</protein>
<dbReference type="PANTHER" id="PTHR48081">
    <property type="entry name" value="AB HYDROLASE SUPERFAMILY PROTEIN C4A8.06C"/>
    <property type="match status" value="1"/>
</dbReference>
<dbReference type="InterPro" id="IPR013094">
    <property type="entry name" value="AB_hydrolase_3"/>
</dbReference>
<feature type="domain" description="Alpha/beta hydrolase fold-3" evidence="2">
    <location>
        <begin position="79"/>
        <end position="288"/>
    </location>
</feature>
<evidence type="ECO:0000313" key="4">
    <source>
        <dbReference type="Proteomes" id="UP001358417"/>
    </source>
</evidence>